<dbReference type="InterPro" id="IPR032808">
    <property type="entry name" value="DoxX"/>
</dbReference>
<feature type="transmembrane region" description="Helical" evidence="5">
    <location>
        <begin position="6"/>
        <end position="29"/>
    </location>
</feature>
<dbReference type="Pfam" id="PF07681">
    <property type="entry name" value="DoxX"/>
    <property type="match status" value="1"/>
</dbReference>
<organism evidence="6 7">
    <name type="scientific">Olivibacter domesticus</name>
    <name type="common">Pseudosphingobacterium domesticum</name>
    <dbReference type="NCBI Taxonomy" id="407022"/>
    <lineage>
        <taxon>Bacteria</taxon>
        <taxon>Pseudomonadati</taxon>
        <taxon>Bacteroidota</taxon>
        <taxon>Sphingobacteriia</taxon>
        <taxon>Sphingobacteriales</taxon>
        <taxon>Sphingobacteriaceae</taxon>
        <taxon>Olivibacter</taxon>
    </lineage>
</organism>
<evidence type="ECO:0000256" key="1">
    <source>
        <dbReference type="ARBA" id="ARBA00004141"/>
    </source>
</evidence>
<evidence type="ECO:0000256" key="3">
    <source>
        <dbReference type="ARBA" id="ARBA00022989"/>
    </source>
</evidence>
<evidence type="ECO:0000256" key="4">
    <source>
        <dbReference type="ARBA" id="ARBA00023136"/>
    </source>
</evidence>
<keyword evidence="3 5" id="KW-1133">Transmembrane helix</keyword>
<feature type="transmembrane region" description="Helical" evidence="5">
    <location>
        <begin position="78"/>
        <end position="97"/>
    </location>
</feature>
<gene>
    <name evidence="6" type="ORF">SAMN05661044_00343</name>
</gene>
<dbReference type="RefSeq" id="WP_093317410.1">
    <property type="nucleotide sequence ID" value="NZ_FOAF01000001.1"/>
</dbReference>
<evidence type="ECO:0000256" key="2">
    <source>
        <dbReference type="ARBA" id="ARBA00022692"/>
    </source>
</evidence>
<reference evidence="7" key="1">
    <citation type="submission" date="2016-10" db="EMBL/GenBank/DDBJ databases">
        <authorList>
            <person name="Varghese N."/>
            <person name="Submissions S."/>
        </authorList>
    </citation>
    <scope>NUCLEOTIDE SEQUENCE [LARGE SCALE GENOMIC DNA]</scope>
    <source>
        <strain evidence="7">DSM 18733</strain>
    </source>
</reference>
<protein>
    <submittedName>
        <fullName evidence="6">Thiosulfate dehydrogenase [quinone] large subunit</fullName>
    </submittedName>
</protein>
<feature type="transmembrane region" description="Helical" evidence="5">
    <location>
        <begin position="50"/>
        <end position="72"/>
    </location>
</feature>
<evidence type="ECO:0000313" key="6">
    <source>
        <dbReference type="EMBL" id="SEK48019.1"/>
    </source>
</evidence>
<accession>A0A1H7HCK7</accession>
<keyword evidence="7" id="KW-1185">Reference proteome</keyword>
<dbReference type="OrthoDB" id="4732370at2"/>
<dbReference type="STRING" id="407022.SAMN05661044_00343"/>
<keyword evidence="2 5" id="KW-0812">Transmembrane</keyword>
<name>A0A1H7HCK7_OLID1</name>
<evidence type="ECO:0000313" key="7">
    <source>
        <dbReference type="Proteomes" id="UP000199421"/>
    </source>
</evidence>
<comment type="subcellular location">
    <subcellularLocation>
        <location evidence="1">Membrane</location>
        <topology evidence="1">Multi-pass membrane protein</topology>
    </subcellularLocation>
</comment>
<dbReference type="Proteomes" id="UP000199421">
    <property type="component" value="Unassembled WGS sequence"/>
</dbReference>
<dbReference type="GO" id="GO:0016020">
    <property type="term" value="C:membrane"/>
    <property type="evidence" value="ECO:0007669"/>
    <property type="project" value="UniProtKB-SubCell"/>
</dbReference>
<keyword evidence="4 5" id="KW-0472">Membrane</keyword>
<dbReference type="AlphaFoldDB" id="A0A1H7HCK7"/>
<proteinExistence type="predicted"/>
<feature type="transmembrane region" description="Helical" evidence="5">
    <location>
        <begin position="104"/>
        <end position="122"/>
    </location>
</feature>
<sequence length="136" mass="15589">MENNKALAYLFLRLGIGISFLGHGIVRLSKIPAFRSWMIGLFNTSLMPEIFAYWFASVLPFVELLLGILLIIGWHTRVAYILGSAVICTLIFGSCLIENWEAVAFQLIYGLLFFILLFYMEYNKYALEKSFSGRKE</sequence>
<evidence type="ECO:0000256" key="5">
    <source>
        <dbReference type="SAM" id="Phobius"/>
    </source>
</evidence>
<dbReference type="EMBL" id="FOAF01000001">
    <property type="protein sequence ID" value="SEK48019.1"/>
    <property type="molecule type" value="Genomic_DNA"/>
</dbReference>